<gene>
    <name evidence="2" type="ORF">M0812_29573</name>
</gene>
<evidence type="ECO:0000256" key="1">
    <source>
        <dbReference type="SAM" id="SignalP"/>
    </source>
</evidence>
<feature type="signal peptide" evidence="1">
    <location>
        <begin position="1"/>
        <end position="19"/>
    </location>
</feature>
<evidence type="ECO:0000313" key="3">
    <source>
        <dbReference type="Proteomes" id="UP001146793"/>
    </source>
</evidence>
<protein>
    <submittedName>
        <fullName evidence="2">Uncharacterized protein</fullName>
    </submittedName>
</protein>
<name>A0AAV7Y251_9EUKA</name>
<evidence type="ECO:0000313" key="2">
    <source>
        <dbReference type="EMBL" id="KAJ3423942.1"/>
    </source>
</evidence>
<dbReference type="Proteomes" id="UP001146793">
    <property type="component" value="Unassembled WGS sequence"/>
</dbReference>
<keyword evidence="1" id="KW-0732">Signal</keyword>
<organism evidence="2 3">
    <name type="scientific">Anaeramoeba flamelloides</name>
    <dbReference type="NCBI Taxonomy" id="1746091"/>
    <lineage>
        <taxon>Eukaryota</taxon>
        <taxon>Metamonada</taxon>
        <taxon>Anaeramoebidae</taxon>
        <taxon>Anaeramoeba</taxon>
    </lineage>
</organism>
<dbReference type="AlphaFoldDB" id="A0AAV7Y251"/>
<sequence length="211" mass="24808">MRYLYLIVLFLFFIFGVSSTEGTKTERDIERELLHLKIYFGDNCQTAEYWDITYLENYCYSRCDDQQGGEIVNFTSNGIDWYFCDDSQCKECYVFEHYPKGKCVKINDAERNLFAKENKTTANTRVVYQKLYDEPDCKLSCEISNYAENECYNDRNYSSYYVINPDSESIKVYFSGVKNCQQVKYVTYPLNQCINLSGGGYQSTFFSLDPF</sequence>
<proteinExistence type="predicted"/>
<accession>A0AAV7Y251</accession>
<dbReference type="EMBL" id="JANTQA010000075">
    <property type="protein sequence ID" value="KAJ3423942.1"/>
    <property type="molecule type" value="Genomic_DNA"/>
</dbReference>
<feature type="chain" id="PRO_5043978497" evidence="1">
    <location>
        <begin position="20"/>
        <end position="211"/>
    </location>
</feature>
<reference evidence="2" key="1">
    <citation type="submission" date="2022-08" db="EMBL/GenBank/DDBJ databases">
        <title>Novel sulphate-reducing endosymbionts in the free-living metamonad Anaeramoeba.</title>
        <authorList>
            <person name="Jerlstrom-Hultqvist J."/>
            <person name="Cepicka I."/>
            <person name="Gallot-Lavallee L."/>
            <person name="Salas-Leiva D."/>
            <person name="Curtis B.A."/>
            <person name="Zahonova K."/>
            <person name="Pipaliya S."/>
            <person name="Dacks J."/>
            <person name="Roger A.J."/>
        </authorList>
    </citation>
    <scope>NUCLEOTIDE SEQUENCE</scope>
    <source>
        <strain evidence="2">Busselton2</strain>
    </source>
</reference>
<comment type="caution">
    <text evidence="2">The sequence shown here is derived from an EMBL/GenBank/DDBJ whole genome shotgun (WGS) entry which is preliminary data.</text>
</comment>